<dbReference type="SUPFAM" id="SSF51126">
    <property type="entry name" value="Pectin lyase-like"/>
    <property type="match status" value="1"/>
</dbReference>
<dbReference type="OrthoDB" id="78385at2157"/>
<name>A0A1G5XEI8_9EURY</name>
<feature type="compositionally biased region" description="Low complexity" evidence="1">
    <location>
        <begin position="715"/>
        <end position="733"/>
    </location>
</feature>
<protein>
    <recommendedName>
        <fullName evidence="5">Adhesin-like protein</fullName>
    </recommendedName>
</protein>
<feature type="region of interest" description="Disordered" evidence="1">
    <location>
        <begin position="492"/>
        <end position="733"/>
    </location>
</feature>
<accession>A0A1G5XEI8</accession>
<dbReference type="EMBL" id="FMXB01000021">
    <property type="protein sequence ID" value="SDA67985.1"/>
    <property type="molecule type" value="Genomic_DNA"/>
</dbReference>
<dbReference type="RefSeq" id="WP_149732613.1">
    <property type="nucleotide sequence ID" value="NZ_FMXB01000021.1"/>
</dbReference>
<feature type="compositionally biased region" description="Polar residues" evidence="1">
    <location>
        <begin position="560"/>
        <end position="591"/>
    </location>
</feature>
<evidence type="ECO:0000313" key="3">
    <source>
        <dbReference type="EMBL" id="SDA67985.1"/>
    </source>
</evidence>
<proteinExistence type="predicted"/>
<feature type="compositionally biased region" description="Polar residues" evidence="1">
    <location>
        <begin position="492"/>
        <end position="507"/>
    </location>
</feature>
<gene>
    <name evidence="3" type="ORF">SAMN02910315_02124</name>
</gene>
<organism evidence="3 4">
    <name type="scientific">Methanobrevibacter millerae</name>
    <dbReference type="NCBI Taxonomy" id="230361"/>
    <lineage>
        <taxon>Archaea</taxon>
        <taxon>Methanobacteriati</taxon>
        <taxon>Methanobacteriota</taxon>
        <taxon>Methanomada group</taxon>
        <taxon>Methanobacteria</taxon>
        <taxon>Methanobacteriales</taxon>
        <taxon>Methanobacteriaceae</taxon>
        <taxon>Methanobrevibacter</taxon>
    </lineage>
</organism>
<feature type="compositionally biased region" description="Polar residues" evidence="1">
    <location>
        <begin position="670"/>
        <end position="704"/>
    </location>
</feature>
<evidence type="ECO:0000256" key="2">
    <source>
        <dbReference type="SAM" id="Phobius"/>
    </source>
</evidence>
<reference evidence="3 4" key="1">
    <citation type="submission" date="2016-10" db="EMBL/GenBank/DDBJ databases">
        <authorList>
            <person name="Varghese N."/>
            <person name="Submissions S."/>
        </authorList>
    </citation>
    <scope>NUCLEOTIDE SEQUENCE [LARGE SCALE GENOMIC DNA]</scope>
    <source>
        <strain evidence="3 4">DSM 16643</strain>
    </source>
</reference>
<keyword evidence="2" id="KW-1133">Transmembrane helix</keyword>
<keyword evidence="2" id="KW-0472">Membrane</keyword>
<keyword evidence="2" id="KW-0812">Transmembrane</keyword>
<dbReference type="InterPro" id="IPR011050">
    <property type="entry name" value="Pectin_lyase_fold/virulence"/>
</dbReference>
<evidence type="ECO:0000313" key="4">
    <source>
        <dbReference type="Proteomes" id="UP000323439"/>
    </source>
</evidence>
<evidence type="ECO:0008006" key="5">
    <source>
        <dbReference type="Google" id="ProtNLM"/>
    </source>
</evidence>
<feature type="transmembrane region" description="Helical" evidence="2">
    <location>
        <begin position="752"/>
        <end position="770"/>
    </location>
</feature>
<feature type="compositionally biased region" description="Polar residues" evidence="1">
    <location>
        <begin position="638"/>
        <end position="649"/>
    </location>
</feature>
<sequence>MVFISPINAEDNSTLLAANITGDTIIITEDNIQDYFDDTNTLNSSFENKTLEFQGEFDYLGTLNINAKNTTIVGNYNTLFTDTVFLIDADDVTITNVTFNLTGAYEDNDYSGICINGNNATISNINMYYVVPRDVTAYGISSYGKKNIKLINNTIYFEAHNNNAGTDYVIELKRCPNALIDNNTIESNFPLRSINFDTGGVNHVAGLCIEYSDNFKLTNNNIIVDVNKRPISAYPTLVAIRIVNSNNGIVKGNDLSMEDFVTSLGSANYLYGIDIHQLRNLTIDSNNISIMTIGGTLAAGTAYGIQLEGPLDGVDITRNDIYSISNGPNLGIYSQNAYGETTLTIDDNDINITGLAGKHEWALVAGIEVQDSNDKITNNRISVHSVGTVDEGDNLYGISYRQKTDGEHTFDIENNIVFSEGFYSVYLLSSVDSTIKNNLLVTSREDAPDKTLDGYKEGPQEHKRDTFYNNTVLNEYTYWSKILNTIDGGENTTYVPPENVNNRTNTVDGKYVEPESGNPTYNTNPMNKGDGTKPVKPSNIDPDKNTPGAKGSGDGEGMNDFTNSTTNGGVDDYTNSTSKAELDDYTNSTKNSKVDDHTKNNAKSENVDKTDKEVKDNWEDYTNHETNNDDEWQDYTKDQMNSQKQSANGTYVDKSDKPLDNGVSLPDSKVPSNMTSNTQGGDVITNSNNGELISTNSSTPSITGEESAKSKDKTSQSSDSDSSSPSAAGAVSPSNAYEITKSITDHPQTSNILIPILLGLIVLALLIFGYRRKYNDEEY</sequence>
<feature type="compositionally biased region" description="Polar residues" evidence="1">
    <location>
        <begin position="517"/>
        <end position="526"/>
    </location>
</feature>
<evidence type="ECO:0000256" key="1">
    <source>
        <dbReference type="SAM" id="MobiDB-lite"/>
    </source>
</evidence>
<feature type="compositionally biased region" description="Basic and acidic residues" evidence="1">
    <location>
        <begin position="605"/>
        <end position="627"/>
    </location>
</feature>
<dbReference type="Proteomes" id="UP000323439">
    <property type="component" value="Unassembled WGS sequence"/>
</dbReference>
<keyword evidence="4" id="KW-1185">Reference proteome</keyword>
<dbReference type="AlphaFoldDB" id="A0A1G5XEI8"/>